<dbReference type="PROSITE" id="PS01306">
    <property type="entry name" value="UPF0054"/>
    <property type="match status" value="1"/>
</dbReference>
<comment type="function">
    <text evidence="7">Single strand-specific metallo-endoribonuclease involved in late-stage 70S ribosome quality control and in maturation of the 3' terminus of the 16S rRNA.</text>
</comment>
<keyword evidence="7" id="KW-0690">Ribosome biogenesis</keyword>
<dbReference type="GO" id="GO:0008270">
    <property type="term" value="F:zinc ion binding"/>
    <property type="evidence" value="ECO:0007669"/>
    <property type="project" value="UniProtKB-UniRule"/>
</dbReference>
<reference evidence="8 9" key="2">
    <citation type="journal article" date="2010" name="J. Bacteriol.">
        <title>Genome sequence of the polysaccharide-degrading, thermophilic anaerobe Spirochaeta thermophila DSM 6192.</title>
        <authorList>
            <person name="Angelov A."/>
            <person name="Liebl S."/>
            <person name="Ballschmiter M."/>
            <person name="Bomeke M."/>
            <person name="Lehmann R."/>
            <person name="Liesegang H."/>
            <person name="Daniel R."/>
            <person name="Liebl W."/>
        </authorList>
    </citation>
    <scope>NUCLEOTIDE SEQUENCE [LARGE SCALE GENOMIC DNA]</scope>
    <source>
        <strain evidence="9">ATCC 49972 / DSM 6192 / RI 19.B1</strain>
    </source>
</reference>
<sequence length="148" mass="16625">MSEIVVIWKDIPPSPWQEVVASFVARVLEEVGKESGDIAVVMCSAEFIQELNRTFRGKDEPTDVLSFPNSEGGSRIQGDIVIAPEVVVHQAADWGVPAHEELLRVILHGLLHLSGMDHMSTDPSEPMLVYQEDILSRVKEEYRFEIRT</sequence>
<evidence type="ECO:0000256" key="1">
    <source>
        <dbReference type="ARBA" id="ARBA00010875"/>
    </source>
</evidence>
<keyword evidence="7" id="KW-0698">rRNA processing</keyword>
<dbReference type="InterPro" id="IPR002036">
    <property type="entry name" value="YbeY"/>
</dbReference>
<evidence type="ECO:0000313" key="8">
    <source>
        <dbReference type="EMBL" id="ADN01922.1"/>
    </source>
</evidence>
<accession>E0RSD5</accession>
<comment type="cofactor">
    <cofactor evidence="7">
        <name>Zn(2+)</name>
        <dbReference type="ChEBI" id="CHEBI:29105"/>
    </cofactor>
    <text evidence="7">Binds 1 zinc ion.</text>
</comment>
<gene>
    <name evidence="7" type="primary">ybeY</name>
    <name evidence="8" type="ordered locus">STHERM_c09760</name>
</gene>
<dbReference type="InterPro" id="IPR020549">
    <property type="entry name" value="YbeY_CS"/>
</dbReference>
<dbReference type="Pfam" id="PF02130">
    <property type="entry name" value="YbeY"/>
    <property type="match status" value="1"/>
</dbReference>
<keyword evidence="6 7" id="KW-0862">Zinc</keyword>
<dbReference type="KEGG" id="sta:STHERM_c09760"/>
<reference key="1">
    <citation type="submission" date="2009-08" db="EMBL/GenBank/DDBJ databases">
        <title>The genome sequence of Spirochaeta thermophila DSM6192.</title>
        <authorList>
            <person name="Angelov A."/>
            <person name="Mientus M."/>
            <person name="Wittenberg S."/>
            <person name="Lehmann R."/>
            <person name="Liesegang H."/>
            <person name="Daniel R."/>
            <person name="Liebl W."/>
        </authorList>
    </citation>
    <scope>NUCLEOTIDE SEQUENCE</scope>
    <source>
        <strain>DSM 6192</strain>
    </source>
</reference>
<dbReference type="EMBL" id="CP001698">
    <property type="protein sequence ID" value="ADN01922.1"/>
    <property type="molecule type" value="Genomic_DNA"/>
</dbReference>
<dbReference type="Gene3D" id="3.40.390.30">
    <property type="entry name" value="Metalloproteases ('zincins'), catalytic domain"/>
    <property type="match status" value="1"/>
</dbReference>
<dbReference type="InterPro" id="IPR023091">
    <property type="entry name" value="MetalPrtase_cat_dom_sf_prd"/>
</dbReference>
<dbReference type="PaxDb" id="665571-STHERM_c09760"/>
<dbReference type="GO" id="GO:0006364">
    <property type="term" value="P:rRNA processing"/>
    <property type="evidence" value="ECO:0007669"/>
    <property type="project" value="UniProtKB-UniRule"/>
</dbReference>
<comment type="similarity">
    <text evidence="1 7">Belongs to the endoribonuclease YbeY family.</text>
</comment>
<keyword evidence="2 7" id="KW-0540">Nuclease</keyword>
<feature type="binding site" evidence="7">
    <location>
        <position position="108"/>
    </location>
    <ligand>
        <name>Zn(2+)</name>
        <dbReference type="ChEBI" id="CHEBI:29105"/>
        <note>catalytic</note>
    </ligand>
</feature>
<evidence type="ECO:0000256" key="5">
    <source>
        <dbReference type="ARBA" id="ARBA00022801"/>
    </source>
</evidence>
<evidence type="ECO:0000256" key="6">
    <source>
        <dbReference type="ARBA" id="ARBA00022833"/>
    </source>
</evidence>
<organism evidence="8 9">
    <name type="scientific">Winmispira thermophila (strain ATCC 49972 / DSM 6192 / RI 19.B1)</name>
    <name type="common">Spirochaeta thermophila</name>
    <dbReference type="NCBI Taxonomy" id="665571"/>
    <lineage>
        <taxon>Bacteria</taxon>
        <taxon>Pseudomonadati</taxon>
        <taxon>Spirochaetota</taxon>
        <taxon>Spirochaetia</taxon>
        <taxon>Winmispirales</taxon>
        <taxon>Winmispiraceae</taxon>
        <taxon>Winmispira</taxon>
    </lineage>
</organism>
<feature type="binding site" evidence="7">
    <location>
        <position position="118"/>
    </location>
    <ligand>
        <name>Zn(2+)</name>
        <dbReference type="ChEBI" id="CHEBI:29105"/>
        <note>catalytic</note>
    </ligand>
</feature>
<feature type="binding site" evidence="7">
    <location>
        <position position="112"/>
    </location>
    <ligand>
        <name>Zn(2+)</name>
        <dbReference type="ChEBI" id="CHEBI:29105"/>
        <note>catalytic</note>
    </ligand>
</feature>
<evidence type="ECO:0000256" key="3">
    <source>
        <dbReference type="ARBA" id="ARBA00022723"/>
    </source>
</evidence>
<evidence type="ECO:0000256" key="4">
    <source>
        <dbReference type="ARBA" id="ARBA00022759"/>
    </source>
</evidence>
<dbReference type="EC" id="3.1.-.-" evidence="7"/>
<dbReference type="GO" id="GO:0005737">
    <property type="term" value="C:cytoplasm"/>
    <property type="evidence" value="ECO:0007669"/>
    <property type="project" value="UniProtKB-SubCell"/>
</dbReference>
<dbReference type="SUPFAM" id="SSF55486">
    <property type="entry name" value="Metalloproteases ('zincins'), catalytic domain"/>
    <property type="match status" value="1"/>
</dbReference>
<dbReference type="eggNOG" id="COG0319">
    <property type="taxonomic scope" value="Bacteria"/>
</dbReference>
<keyword evidence="4 7" id="KW-0255">Endonuclease</keyword>
<dbReference type="GO" id="GO:0004521">
    <property type="term" value="F:RNA endonuclease activity"/>
    <property type="evidence" value="ECO:0007669"/>
    <property type="project" value="UniProtKB-UniRule"/>
</dbReference>
<protein>
    <recommendedName>
        <fullName evidence="7">Endoribonuclease YbeY</fullName>
        <ecNumber evidence="7">3.1.-.-</ecNumber>
    </recommendedName>
</protein>
<comment type="subcellular location">
    <subcellularLocation>
        <location evidence="7">Cytoplasm</location>
    </subcellularLocation>
</comment>
<dbReference type="AlphaFoldDB" id="E0RSD5"/>
<dbReference type="PANTHER" id="PTHR46986:SF1">
    <property type="entry name" value="ENDORIBONUCLEASE YBEY, CHLOROPLASTIC"/>
    <property type="match status" value="1"/>
</dbReference>
<name>E0RSD5_WINT6</name>
<dbReference type="GO" id="GO:0004222">
    <property type="term" value="F:metalloendopeptidase activity"/>
    <property type="evidence" value="ECO:0007669"/>
    <property type="project" value="InterPro"/>
</dbReference>
<keyword evidence="5 7" id="KW-0378">Hydrolase</keyword>
<evidence type="ECO:0000256" key="2">
    <source>
        <dbReference type="ARBA" id="ARBA00022722"/>
    </source>
</evidence>
<keyword evidence="3 7" id="KW-0479">Metal-binding</keyword>
<dbReference type="NCBIfam" id="TIGR00043">
    <property type="entry name" value="rRNA maturation RNase YbeY"/>
    <property type="match status" value="1"/>
</dbReference>
<dbReference type="PANTHER" id="PTHR46986">
    <property type="entry name" value="ENDORIBONUCLEASE YBEY, CHLOROPLASTIC"/>
    <property type="match status" value="1"/>
</dbReference>
<dbReference type="HOGENOM" id="CLU_106710_3_3_12"/>
<proteinExistence type="inferred from homology"/>
<evidence type="ECO:0000256" key="7">
    <source>
        <dbReference type="HAMAP-Rule" id="MF_00009"/>
    </source>
</evidence>
<dbReference type="RefSeq" id="WP_013313763.1">
    <property type="nucleotide sequence ID" value="NC_014484.1"/>
</dbReference>
<evidence type="ECO:0000313" key="9">
    <source>
        <dbReference type="Proteomes" id="UP000001296"/>
    </source>
</evidence>
<dbReference type="HAMAP" id="MF_00009">
    <property type="entry name" value="Endoribonucl_YbeY"/>
    <property type="match status" value="1"/>
</dbReference>
<dbReference type="Proteomes" id="UP000001296">
    <property type="component" value="Chromosome"/>
</dbReference>
<keyword evidence="7" id="KW-0963">Cytoplasm</keyword>